<comment type="catalytic activity">
    <reaction evidence="10">
        <text>[protein]-C-terminal L-amino acid-glycyl-phosphatidylethanolamide + H2O = [protein]-C-terminal L-amino acid-glycine + a 1,2-diacyl-sn-glycero-3-phosphoethanolamine</text>
        <dbReference type="Rhea" id="RHEA:67548"/>
        <dbReference type="Rhea" id="RHEA-COMP:17323"/>
        <dbReference type="Rhea" id="RHEA-COMP:17324"/>
        <dbReference type="ChEBI" id="CHEBI:15377"/>
        <dbReference type="ChEBI" id="CHEBI:64612"/>
        <dbReference type="ChEBI" id="CHEBI:172940"/>
        <dbReference type="ChEBI" id="CHEBI:172941"/>
    </reaction>
    <physiologicalReaction direction="left-to-right" evidence="10">
        <dbReference type="Rhea" id="RHEA:67549"/>
    </physiologicalReaction>
</comment>
<sequence length="465" mass="52261">MISFTALENFLNSNDEKSVWILGKEYDSVKDHDEILKDIRSRLWFTYRRGFSPVRDDSGPTSDTGWGCMHRCGQMMIAQTLVILHLSRDWRWNPDKFDEDYQRILKMFEDRPSAIYSIHSIASKAAFNDADRKITDWLGPSTAAQVFKKLVTGDRWTNLAAHVAAEDGIVVQEIKNLCYHNEQSQNYDASTEMNDSSWERLSRSRHERKISEKALIVSNPISVEQDDEFVEIIMPPVCNVPSSPSDNEDAHPRSSDSVNSEACPAFTSTALSLKWRPLLLIIPLRLGLHELNMMYAPHLMNLFKLRQCVGILGGRPMRALWLIGNIDDKEVIFLDPHITQPAAIFSQSSPEAFSSLEASFHCSSFQQLPLNLLDPSLAVGFVCPTENDFDALCEDLKKTGIAPALFEVHDIRPSYLPPPSFSAVDTPEGWGEVCTSVSAPHLQHDSSYMSSSGVKTGSNGDFEML</sequence>
<reference evidence="13 14" key="1">
    <citation type="submission" date="2019-07" db="EMBL/GenBank/DDBJ databases">
        <authorList>
            <person name="Jastrzebski P J."/>
            <person name="Paukszto L."/>
            <person name="Jastrzebski P J."/>
        </authorList>
    </citation>
    <scope>NUCLEOTIDE SEQUENCE [LARGE SCALE GENOMIC DNA]</scope>
    <source>
        <strain evidence="13 14">WMS-il1</strain>
    </source>
</reference>
<proteinExistence type="inferred from homology"/>
<dbReference type="InterPro" id="IPR046792">
    <property type="entry name" value="Peptidase_C54_cat"/>
</dbReference>
<gene>
    <name evidence="13" type="ORF">WMSIL1_LOCUS5156</name>
</gene>
<evidence type="ECO:0000256" key="10">
    <source>
        <dbReference type="ARBA" id="ARBA00029362"/>
    </source>
</evidence>
<dbReference type="GO" id="GO:0005737">
    <property type="term" value="C:cytoplasm"/>
    <property type="evidence" value="ECO:0007669"/>
    <property type="project" value="UniProtKB-SubCell"/>
</dbReference>
<evidence type="ECO:0000256" key="1">
    <source>
        <dbReference type="ARBA" id="ARBA00004496"/>
    </source>
</evidence>
<dbReference type="PANTHER" id="PTHR22624">
    <property type="entry name" value="CYSTEINE PROTEASE ATG4"/>
    <property type="match status" value="1"/>
</dbReference>
<evidence type="ECO:0000256" key="2">
    <source>
        <dbReference type="ARBA" id="ARBA00010958"/>
    </source>
</evidence>
<dbReference type="EC" id="3.4.22.-" evidence="11"/>
<evidence type="ECO:0000256" key="9">
    <source>
        <dbReference type="ARBA" id="ARBA00023006"/>
    </source>
</evidence>
<comment type="subcellular location">
    <subcellularLocation>
        <location evidence="1 11">Cytoplasm</location>
    </subcellularLocation>
</comment>
<organism evidence="13 14">
    <name type="scientific">Hymenolepis diminuta</name>
    <name type="common">Rat tapeworm</name>
    <dbReference type="NCBI Taxonomy" id="6216"/>
    <lineage>
        <taxon>Eukaryota</taxon>
        <taxon>Metazoa</taxon>
        <taxon>Spiralia</taxon>
        <taxon>Lophotrochozoa</taxon>
        <taxon>Platyhelminthes</taxon>
        <taxon>Cestoda</taxon>
        <taxon>Eucestoda</taxon>
        <taxon>Cyclophyllidea</taxon>
        <taxon>Hymenolepididae</taxon>
        <taxon>Hymenolepis</taxon>
    </lineage>
</organism>
<keyword evidence="8 11" id="KW-0653">Protein transport</keyword>
<keyword evidence="7" id="KW-0788">Thiol protease</keyword>
<feature type="domain" description="Peptidase C54 catalytic" evidence="12">
    <location>
        <begin position="33"/>
        <end position="394"/>
    </location>
</feature>
<dbReference type="GO" id="GO:0000045">
    <property type="term" value="P:autophagosome assembly"/>
    <property type="evidence" value="ECO:0007669"/>
    <property type="project" value="TreeGrafter"/>
</dbReference>
<evidence type="ECO:0000259" key="12">
    <source>
        <dbReference type="Pfam" id="PF03416"/>
    </source>
</evidence>
<dbReference type="GO" id="GO:0019786">
    <property type="term" value="F:protein-phosphatidylethanolamide deconjugating activity"/>
    <property type="evidence" value="ECO:0007669"/>
    <property type="project" value="InterPro"/>
</dbReference>
<accession>A0A564YCG0</accession>
<evidence type="ECO:0000256" key="6">
    <source>
        <dbReference type="ARBA" id="ARBA00022801"/>
    </source>
</evidence>
<evidence type="ECO:0000256" key="3">
    <source>
        <dbReference type="ARBA" id="ARBA00022448"/>
    </source>
</evidence>
<dbReference type="GO" id="GO:0004197">
    <property type="term" value="F:cysteine-type endopeptidase activity"/>
    <property type="evidence" value="ECO:0007669"/>
    <property type="project" value="TreeGrafter"/>
</dbReference>
<evidence type="ECO:0000256" key="8">
    <source>
        <dbReference type="ARBA" id="ARBA00022927"/>
    </source>
</evidence>
<evidence type="ECO:0000256" key="4">
    <source>
        <dbReference type="ARBA" id="ARBA00022490"/>
    </source>
</evidence>
<keyword evidence="4 11" id="KW-0963">Cytoplasm</keyword>
<comment type="similarity">
    <text evidence="2 11">Belongs to the peptidase C54 family.</text>
</comment>
<dbReference type="InterPro" id="IPR038765">
    <property type="entry name" value="Papain-like_cys_pep_sf"/>
</dbReference>
<dbReference type="Pfam" id="PF03416">
    <property type="entry name" value="Peptidase_C54"/>
    <property type="match status" value="1"/>
</dbReference>
<dbReference type="GO" id="GO:0000423">
    <property type="term" value="P:mitophagy"/>
    <property type="evidence" value="ECO:0007669"/>
    <property type="project" value="TreeGrafter"/>
</dbReference>
<dbReference type="EMBL" id="CABIJS010000155">
    <property type="protein sequence ID" value="VUZ44962.1"/>
    <property type="molecule type" value="Genomic_DNA"/>
</dbReference>
<dbReference type="SUPFAM" id="SSF54001">
    <property type="entry name" value="Cysteine proteinases"/>
    <property type="match status" value="1"/>
</dbReference>
<comment type="function">
    <text evidence="11">Cysteine protease that plays a key role in autophagy by mediating both proteolytic activation and delipidation of ATG8 family proteins.</text>
</comment>
<keyword evidence="14" id="KW-1185">Reference proteome</keyword>
<dbReference type="GO" id="GO:0015031">
    <property type="term" value="P:protein transport"/>
    <property type="evidence" value="ECO:0007669"/>
    <property type="project" value="UniProtKB-KW"/>
</dbReference>
<keyword evidence="3" id="KW-0813">Transport</keyword>
<dbReference type="AlphaFoldDB" id="A0A564YCG0"/>
<protein>
    <recommendedName>
        <fullName evidence="11">Cysteine protease</fullName>
        <ecNumber evidence="11">3.4.22.-</ecNumber>
    </recommendedName>
</protein>
<evidence type="ECO:0000313" key="13">
    <source>
        <dbReference type="EMBL" id="VUZ44962.1"/>
    </source>
</evidence>
<evidence type="ECO:0000256" key="7">
    <source>
        <dbReference type="ARBA" id="ARBA00022807"/>
    </source>
</evidence>
<dbReference type="GO" id="GO:0016485">
    <property type="term" value="P:protein processing"/>
    <property type="evidence" value="ECO:0007669"/>
    <property type="project" value="TreeGrafter"/>
</dbReference>
<evidence type="ECO:0000256" key="5">
    <source>
        <dbReference type="ARBA" id="ARBA00022670"/>
    </source>
</evidence>
<name>A0A564YCG0_HYMDI</name>
<dbReference type="InterPro" id="IPR005078">
    <property type="entry name" value="Peptidase_C54"/>
</dbReference>
<dbReference type="GO" id="GO:0034727">
    <property type="term" value="P:piecemeal microautophagy of the nucleus"/>
    <property type="evidence" value="ECO:0007669"/>
    <property type="project" value="TreeGrafter"/>
</dbReference>
<keyword evidence="9 11" id="KW-0072">Autophagy</keyword>
<evidence type="ECO:0000256" key="11">
    <source>
        <dbReference type="RuleBase" id="RU363115"/>
    </source>
</evidence>
<keyword evidence="5 11" id="KW-0645">Protease</keyword>
<dbReference type="PANTHER" id="PTHR22624:SF49">
    <property type="entry name" value="CYSTEINE PROTEASE"/>
    <property type="match status" value="1"/>
</dbReference>
<dbReference type="GO" id="GO:0035973">
    <property type="term" value="P:aggrephagy"/>
    <property type="evidence" value="ECO:0007669"/>
    <property type="project" value="TreeGrafter"/>
</dbReference>
<keyword evidence="6 11" id="KW-0378">Hydrolase</keyword>
<evidence type="ECO:0000313" key="14">
    <source>
        <dbReference type="Proteomes" id="UP000321570"/>
    </source>
</evidence>
<dbReference type="Proteomes" id="UP000321570">
    <property type="component" value="Unassembled WGS sequence"/>
</dbReference>